<organism evidence="2 3">
    <name type="scientific">Solanum commersonii</name>
    <name type="common">Commerson's wild potato</name>
    <name type="synonym">Commerson's nightshade</name>
    <dbReference type="NCBI Taxonomy" id="4109"/>
    <lineage>
        <taxon>Eukaryota</taxon>
        <taxon>Viridiplantae</taxon>
        <taxon>Streptophyta</taxon>
        <taxon>Embryophyta</taxon>
        <taxon>Tracheophyta</taxon>
        <taxon>Spermatophyta</taxon>
        <taxon>Magnoliopsida</taxon>
        <taxon>eudicotyledons</taxon>
        <taxon>Gunneridae</taxon>
        <taxon>Pentapetalae</taxon>
        <taxon>asterids</taxon>
        <taxon>lamiids</taxon>
        <taxon>Solanales</taxon>
        <taxon>Solanaceae</taxon>
        <taxon>Solanoideae</taxon>
        <taxon>Solaneae</taxon>
        <taxon>Solanum</taxon>
    </lineage>
</organism>
<evidence type="ECO:0008006" key="4">
    <source>
        <dbReference type="Google" id="ProtNLM"/>
    </source>
</evidence>
<reference evidence="2 3" key="1">
    <citation type="submission" date="2020-09" db="EMBL/GenBank/DDBJ databases">
        <title>De no assembly of potato wild relative species, Solanum commersonii.</title>
        <authorList>
            <person name="Cho K."/>
        </authorList>
    </citation>
    <scope>NUCLEOTIDE SEQUENCE [LARGE SCALE GENOMIC DNA]</scope>
    <source>
        <strain evidence="2">LZ3.2</strain>
        <tissue evidence="2">Leaf</tissue>
    </source>
</reference>
<name>A0A9J5W9A0_SOLCO</name>
<evidence type="ECO:0000256" key="1">
    <source>
        <dbReference type="SAM" id="SignalP"/>
    </source>
</evidence>
<dbReference type="AlphaFoldDB" id="A0A9J5W9A0"/>
<accession>A0A9J5W9A0</accession>
<sequence>MIHLLQLMIHLLDTCPELEVYPTCKSYVATNESSGAADDSSVAINDLSIWTSFWFNPNLTWFRMEEVMIDEDDK</sequence>
<dbReference type="EMBL" id="JACXVP010000012">
    <property type="protein sequence ID" value="KAG5571895.1"/>
    <property type="molecule type" value="Genomic_DNA"/>
</dbReference>
<comment type="caution">
    <text evidence="2">The sequence shown here is derived from an EMBL/GenBank/DDBJ whole genome shotgun (WGS) entry which is preliminary data.</text>
</comment>
<evidence type="ECO:0000313" key="2">
    <source>
        <dbReference type="EMBL" id="KAG5571895.1"/>
    </source>
</evidence>
<feature type="signal peptide" evidence="1">
    <location>
        <begin position="1"/>
        <end position="16"/>
    </location>
</feature>
<dbReference type="Proteomes" id="UP000824120">
    <property type="component" value="Chromosome 12"/>
</dbReference>
<feature type="chain" id="PRO_5039943528" description="Late blight resistance protein" evidence="1">
    <location>
        <begin position="17"/>
        <end position="74"/>
    </location>
</feature>
<proteinExistence type="predicted"/>
<keyword evidence="3" id="KW-1185">Reference proteome</keyword>
<gene>
    <name evidence="2" type="ORF">H5410_061661</name>
</gene>
<keyword evidence="1" id="KW-0732">Signal</keyword>
<protein>
    <recommendedName>
        <fullName evidence="4">Late blight resistance protein</fullName>
    </recommendedName>
</protein>
<evidence type="ECO:0000313" key="3">
    <source>
        <dbReference type="Proteomes" id="UP000824120"/>
    </source>
</evidence>